<sequence>MRKIIGILFLLILGINCQSAFAQLYPTQYRPPQQNWHALTTDHFKIIYNQENDSSALVTAQLLEDQYTSIQQLVGGELSNFPVVLNNYNDRSNGFVNPFNFRSEIELPPIKSKSMNPRTGGWLQNVAPHELVHAMQFSNLGDYNIPQLVSLFSPDLARSFHGAIPAGIVEGIAVHHESEGITDNGGRGNYPFFTNRFNAIFKSNQRWSMGQHIHYSSNTRPFDRHYIGGYEFTSWLHNKYGPATNKEALDFYMDWPFLGYGVALRHATGQWPGQLYNKFEKTHSQELKGATASDQQVIHPHLPYKGRKIRRPKWLSSSKLIFYGSFYNKRPGFYSYNLQTDQLNQLLVTNTVNDYNYSLSADRSRMVYSYYEADPIYDRTSKAELVQYHFASNKKEQLTQQARYYAPVFFKDDLLALQTAPASSRLVSLNSPVISNSKTKIIAENKEYEIKAVATNPKNSSLAIVANKNGLQALWITSRESLENTLEEAPDIALDGGSIFDPQWHPDGNKLLFSSDASGSFQLYEYNLSSKTTIQITKNGYNAFEGSYSPDGNRIAFIQQVKNEQLPVVLSRSNFFDKAVNKTKGQYNALNKSRLNSSTISDSIKTKSSEWPRTSYSPGISWLKPRTFLPVFEEVSNQDVYQWGLEFHSTNTLSNQSYSAEVTLLEKRTWYDLSYQNKTFYPGFKASLYNRPDYRFFSLSGSLQNLPFLRQERGGSVSIPISVTLNNNIFSTGFYIEPEVRYSQIRFIDLSGHELTTEFGNTTIGNIYGQFNFRLQQNARDIQPNSGALIYGELEHYLGSKDISKGIDIDFIEPTGFQGGLFTYFSPLRRWNQSLRLGIKGITQTAPIYNNQNIVSNAFSDPVFLASNNIVSFNSRYTIPLFFVDDGGFLLPLYLNNLYLVGFTDTVLDPTANNWYEQSRTVFGLGLRARFRISNMAIDLGVGLGYEASRNKTHIFIGDF</sequence>
<protein>
    <recommendedName>
        <fullName evidence="5">BamA/TamA family outer membrane protein</fullName>
    </recommendedName>
</protein>
<gene>
    <name evidence="3" type="ORF">G3569_02055</name>
</gene>
<reference evidence="3 4" key="1">
    <citation type="submission" date="2020-02" db="EMBL/GenBank/DDBJ databases">
        <title>Aliifodinibius halophilus 2W32, complete genome.</title>
        <authorList>
            <person name="Li Y."/>
            <person name="Wu S."/>
        </authorList>
    </citation>
    <scope>NUCLEOTIDE SEQUENCE [LARGE SCALE GENOMIC DNA]</scope>
    <source>
        <strain evidence="3 4">2W32</strain>
    </source>
</reference>
<organism evidence="3 4">
    <name type="scientific">Fodinibius halophilus</name>
    <dbReference type="NCBI Taxonomy" id="1736908"/>
    <lineage>
        <taxon>Bacteria</taxon>
        <taxon>Pseudomonadati</taxon>
        <taxon>Balneolota</taxon>
        <taxon>Balneolia</taxon>
        <taxon>Balneolales</taxon>
        <taxon>Balneolaceae</taxon>
        <taxon>Fodinibius</taxon>
    </lineage>
</organism>
<evidence type="ECO:0008006" key="5">
    <source>
        <dbReference type="Google" id="ProtNLM"/>
    </source>
</evidence>
<dbReference type="EMBL" id="JAALLS010000002">
    <property type="protein sequence ID" value="NGP87124.1"/>
    <property type="molecule type" value="Genomic_DNA"/>
</dbReference>
<dbReference type="InterPro" id="IPR011042">
    <property type="entry name" value="6-blade_b-propeller_TolB-like"/>
</dbReference>
<evidence type="ECO:0000313" key="3">
    <source>
        <dbReference type="EMBL" id="NGP87124.1"/>
    </source>
</evidence>
<dbReference type="InterPro" id="IPR011659">
    <property type="entry name" value="WD40"/>
</dbReference>
<comment type="similarity">
    <text evidence="1">Belongs to the TolB family.</text>
</comment>
<dbReference type="Gene3D" id="2.120.10.30">
    <property type="entry name" value="TolB, C-terminal domain"/>
    <property type="match status" value="2"/>
</dbReference>
<dbReference type="RefSeq" id="WP_165265599.1">
    <property type="nucleotide sequence ID" value="NZ_JAALLS010000002.1"/>
</dbReference>
<dbReference type="AlphaFoldDB" id="A0A6M1T7M3"/>
<dbReference type="PANTHER" id="PTHR36842:SF1">
    <property type="entry name" value="PROTEIN TOLB"/>
    <property type="match status" value="1"/>
</dbReference>
<feature type="chain" id="PRO_5027107702" description="BamA/TamA family outer membrane protein" evidence="2">
    <location>
        <begin position="23"/>
        <end position="960"/>
    </location>
</feature>
<comment type="caution">
    <text evidence="3">The sequence shown here is derived from an EMBL/GenBank/DDBJ whole genome shotgun (WGS) entry which is preliminary data.</text>
</comment>
<dbReference type="Proteomes" id="UP000479132">
    <property type="component" value="Unassembled WGS sequence"/>
</dbReference>
<proteinExistence type="inferred from homology"/>
<keyword evidence="2" id="KW-0732">Signal</keyword>
<evidence type="ECO:0000313" key="4">
    <source>
        <dbReference type="Proteomes" id="UP000479132"/>
    </source>
</evidence>
<evidence type="ECO:0000256" key="1">
    <source>
        <dbReference type="ARBA" id="ARBA00009820"/>
    </source>
</evidence>
<name>A0A6M1T7M3_9BACT</name>
<dbReference type="Pfam" id="PF07676">
    <property type="entry name" value="PD40"/>
    <property type="match status" value="2"/>
</dbReference>
<feature type="signal peptide" evidence="2">
    <location>
        <begin position="1"/>
        <end position="22"/>
    </location>
</feature>
<dbReference type="PANTHER" id="PTHR36842">
    <property type="entry name" value="PROTEIN TOLB HOMOLOG"/>
    <property type="match status" value="1"/>
</dbReference>
<accession>A0A6M1T7M3</accession>
<keyword evidence="4" id="KW-1185">Reference proteome</keyword>
<evidence type="ECO:0000256" key="2">
    <source>
        <dbReference type="SAM" id="SignalP"/>
    </source>
</evidence>
<dbReference type="SUPFAM" id="SSF82171">
    <property type="entry name" value="DPP6 N-terminal domain-like"/>
    <property type="match status" value="1"/>
</dbReference>